<dbReference type="Pfam" id="PF09360">
    <property type="entry name" value="zf-CDGSH"/>
    <property type="match status" value="1"/>
</dbReference>
<proteinExistence type="predicted"/>
<dbReference type="HOGENOM" id="CLU_145019_2_1_12"/>
<dbReference type="GO" id="GO:0051537">
    <property type="term" value="F:2 iron, 2 sulfur cluster binding"/>
    <property type="evidence" value="ECO:0007669"/>
    <property type="project" value="UniProtKB-KW"/>
</dbReference>
<evidence type="ECO:0000313" key="7">
    <source>
        <dbReference type="Proteomes" id="UP000001296"/>
    </source>
</evidence>
<dbReference type="SMART" id="SM00704">
    <property type="entry name" value="ZnF_CDGSH"/>
    <property type="match status" value="2"/>
</dbReference>
<dbReference type="KEGG" id="sta:STHERM_c18800"/>
<name>E0RPW2_WINT6</name>
<dbReference type="PaxDb" id="665571-STHERM_c18800"/>
<dbReference type="PANTHER" id="PTHR46491">
    <property type="entry name" value="CDGSH IRON SULFUR DOMAIN PROTEIN HOMOLOG"/>
    <property type="match status" value="1"/>
</dbReference>
<dbReference type="RefSeq" id="WP_013314654.1">
    <property type="nucleotide sequence ID" value="NC_014484.1"/>
</dbReference>
<dbReference type="eggNOG" id="COG0662">
    <property type="taxonomic scope" value="Bacteria"/>
</dbReference>
<dbReference type="GO" id="GO:0005737">
    <property type="term" value="C:cytoplasm"/>
    <property type="evidence" value="ECO:0007669"/>
    <property type="project" value="UniProtKB-ARBA"/>
</dbReference>
<keyword evidence="2" id="KW-0479">Metal-binding</keyword>
<gene>
    <name evidence="6" type="ordered locus">STHERM_c18800</name>
</gene>
<dbReference type="PANTHER" id="PTHR46491:SF3">
    <property type="entry name" value="CDGSH IRON-SULFUR DOMAIN-CONTAINING PROTEIN 3, MITOCHONDRIAL"/>
    <property type="match status" value="1"/>
</dbReference>
<evidence type="ECO:0000256" key="3">
    <source>
        <dbReference type="ARBA" id="ARBA00023004"/>
    </source>
</evidence>
<keyword evidence="1" id="KW-0001">2Fe-2S</keyword>
<dbReference type="Proteomes" id="UP000001296">
    <property type="component" value="Chromosome"/>
</dbReference>
<reference key="1">
    <citation type="submission" date="2009-08" db="EMBL/GenBank/DDBJ databases">
        <title>The genome sequence of Spirochaeta thermophila DSM6192.</title>
        <authorList>
            <person name="Angelov A."/>
            <person name="Mientus M."/>
            <person name="Wittenberg S."/>
            <person name="Lehmann R."/>
            <person name="Liesegang H."/>
            <person name="Daniel R."/>
            <person name="Liebl W."/>
        </authorList>
    </citation>
    <scope>NUCLEOTIDE SEQUENCE</scope>
    <source>
        <strain>DSM 6192</strain>
    </source>
</reference>
<evidence type="ECO:0000256" key="4">
    <source>
        <dbReference type="ARBA" id="ARBA00023014"/>
    </source>
</evidence>
<dbReference type="InterPro" id="IPR018967">
    <property type="entry name" value="FeS-contain_CDGSH-typ"/>
</dbReference>
<protein>
    <submittedName>
        <fullName evidence="6">Zinc finger, CDGSH-type</fullName>
    </submittedName>
</protein>
<dbReference type="AlphaFoldDB" id="E0RPW2"/>
<evidence type="ECO:0000259" key="5">
    <source>
        <dbReference type="SMART" id="SM00704"/>
    </source>
</evidence>
<dbReference type="InterPro" id="IPR042216">
    <property type="entry name" value="MitoNEET_CISD"/>
</dbReference>
<organism evidence="6 7">
    <name type="scientific">Winmispira thermophila (strain ATCC 49972 / DSM 6192 / RI 19.B1)</name>
    <name type="common">Spirochaeta thermophila</name>
    <dbReference type="NCBI Taxonomy" id="665571"/>
    <lineage>
        <taxon>Bacteria</taxon>
        <taxon>Pseudomonadati</taxon>
        <taxon>Spirochaetota</taxon>
        <taxon>Spirochaetia</taxon>
        <taxon>Winmispirales</taxon>
        <taxon>Winmispiraceae</taxon>
        <taxon>Winmispira</taxon>
    </lineage>
</organism>
<reference evidence="6 7" key="2">
    <citation type="journal article" date="2010" name="J. Bacteriol.">
        <title>Genome sequence of the polysaccharide-degrading, thermophilic anaerobe Spirochaeta thermophila DSM 6192.</title>
        <authorList>
            <person name="Angelov A."/>
            <person name="Liebl S."/>
            <person name="Ballschmiter M."/>
            <person name="Bomeke M."/>
            <person name="Lehmann R."/>
            <person name="Liesegang H."/>
            <person name="Daniel R."/>
            <person name="Liebl W."/>
        </authorList>
    </citation>
    <scope>NUCLEOTIDE SEQUENCE [LARGE SCALE GENOMIC DNA]</scope>
    <source>
        <strain evidence="7">ATCC 49972 / DSM 6192 / RI 19.B1</strain>
    </source>
</reference>
<dbReference type="InterPro" id="IPR052950">
    <property type="entry name" value="CISD"/>
</dbReference>
<dbReference type="EMBL" id="CP001698">
    <property type="protein sequence ID" value="ADN02815.1"/>
    <property type="molecule type" value="Genomic_DNA"/>
</dbReference>
<sequence length="76" mass="8446">MSEKKGPIEVKEHPGVVHYCMCGKSTTLPYCDGKSHEGTGFTPYEYEVEKEEVVRLCTCGQSSNKPFCDGTHMLCP</sequence>
<keyword evidence="3" id="KW-0408">Iron</keyword>
<evidence type="ECO:0000256" key="1">
    <source>
        <dbReference type="ARBA" id="ARBA00022714"/>
    </source>
</evidence>
<dbReference type="GO" id="GO:0046872">
    <property type="term" value="F:metal ion binding"/>
    <property type="evidence" value="ECO:0007669"/>
    <property type="project" value="UniProtKB-KW"/>
</dbReference>
<keyword evidence="4" id="KW-0411">Iron-sulfur</keyword>
<evidence type="ECO:0000256" key="2">
    <source>
        <dbReference type="ARBA" id="ARBA00022723"/>
    </source>
</evidence>
<evidence type="ECO:0000313" key="6">
    <source>
        <dbReference type="EMBL" id="ADN02815.1"/>
    </source>
</evidence>
<dbReference type="Gene3D" id="3.40.5.90">
    <property type="entry name" value="CDGSH iron-sulfur domain, mitoNEET-type"/>
    <property type="match status" value="2"/>
</dbReference>
<feature type="domain" description="Iron-binding zinc finger CDGSH type" evidence="5">
    <location>
        <begin position="5"/>
        <end position="42"/>
    </location>
</feature>
<feature type="domain" description="Iron-binding zinc finger CDGSH type" evidence="5">
    <location>
        <begin position="43"/>
        <end position="74"/>
    </location>
</feature>
<accession>E0RPW2</accession>